<reference evidence="2" key="1">
    <citation type="submission" date="2023-08" db="EMBL/GenBank/DDBJ databases">
        <authorList>
            <person name="Alioto T."/>
            <person name="Alioto T."/>
            <person name="Gomez Garrido J."/>
        </authorList>
    </citation>
    <scope>NUCLEOTIDE SEQUENCE</scope>
</reference>
<evidence type="ECO:0000313" key="2">
    <source>
        <dbReference type="EMBL" id="CAJ1081799.1"/>
    </source>
</evidence>
<evidence type="ECO:0000256" key="1">
    <source>
        <dbReference type="SAM" id="MobiDB-lite"/>
    </source>
</evidence>
<sequence>MHVGCNLELTTKSMRGSEKTEVRSEVWEQKESKMRRGSEKTEVRSEVWEQKESKMRRGKMRETEMKTERGSSEGNQRHVEFSITLLGCTVIKARLPWRERRL</sequence>
<name>A0AAV1H929_XYRNO</name>
<gene>
    <name evidence="2" type="ORF">XNOV1_A003096</name>
</gene>
<organism evidence="2 3">
    <name type="scientific">Xyrichtys novacula</name>
    <name type="common">Pearly razorfish</name>
    <name type="synonym">Hemipteronotus novacula</name>
    <dbReference type="NCBI Taxonomy" id="13765"/>
    <lineage>
        <taxon>Eukaryota</taxon>
        <taxon>Metazoa</taxon>
        <taxon>Chordata</taxon>
        <taxon>Craniata</taxon>
        <taxon>Vertebrata</taxon>
        <taxon>Euteleostomi</taxon>
        <taxon>Actinopterygii</taxon>
        <taxon>Neopterygii</taxon>
        <taxon>Teleostei</taxon>
        <taxon>Neoteleostei</taxon>
        <taxon>Acanthomorphata</taxon>
        <taxon>Eupercaria</taxon>
        <taxon>Labriformes</taxon>
        <taxon>Labridae</taxon>
        <taxon>Xyrichtys</taxon>
    </lineage>
</organism>
<proteinExistence type="predicted"/>
<dbReference type="AlphaFoldDB" id="A0AAV1H929"/>
<keyword evidence="3" id="KW-1185">Reference proteome</keyword>
<dbReference type="EMBL" id="OY660883">
    <property type="protein sequence ID" value="CAJ1081799.1"/>
    <property type="molecule type" value="Genomic_DNA"/>
</dbReference>
<accession>A0AAV1H929</accession>
<feature type="region of interest" description="Disordered" evidence="1">
    <location>
        <begin position="1"/>
        <end position="75"/>
    </location>
</feature>
<feature type="compositionally biased region" description="Basic and acidic residues" evidence="1">
    <location>
        <begin position="15"/>
        <end position="75"/>
    </location>
</feature>
<protein>
    <submittedName>
        <fullName evidence="2">Uncharacterized protein</fullName>
    </submittedName>
</protein>
<evidence type="ECO:0000313" key="3">
    <source>
        <dbReference type="Proteomes" id="UP001178508"/>
    </source>
</evidence>
<dbReference type="Proteomes" id="UP001178508">
    <property type="component" value="Chromosome 20"/>
</dbReference>